<accession>A0ABW9HHE6</accession>
<dbReference type="Proteomes" id="UP001631957">
    <property type="component" value="Unassembled WGS sequence"/>
</dbReference>
<evidence type="ECO:0000313" key="2">
    <source>
        <dbReference type="EMBL" id="MFM9607236.1"/>
    </source>
</evidence>
<evidence type="ECO:0000313" key="3">
    <source>
        <dbReference type="Proteomes" id="UP001631957"/>
    </source>
</evidence>
<feature type="region of interest" description="Disordered" evidence="1">
    <location>
        <begin position="174"/>
        <end position="208"/>
    </location>
</feature>
<keyword evidence="3" id="KW-1185">Reference proteome</keyword>
<protein>
    <submittedName>
        <fullName evidence="2">Uncharacterized protein</fullName>
    </submittedName>
</protein>
<reference evidence="2 3" key="1">
    <citation type="submission" date="2024-12" db="EMBL/GenBank/DDBJ databases">
        <title>Forecasting of Potato common scab and diversities of Pathogenic streptomyces spp. in china.</title>
        <authorList>
            <person name="Handique U."/>
            <person name="Wu J."/>
        </authorList>
    </citation>
    <scope>NUCLEOTIDE SEQUENCE [LARGE SCALE GENOMIC DNA]</scope>
    <source>
        <strain evidence="2 3">ZRIMU1530</strain>
    </source>
</reference>
<organism evidence="2 3">
    <name type="scientific">Streptomyces niveiscabiei</name>
    <dbReference type="NCBI Taxonomy" id="164115"/>
    <lineage>
        <taxon>Bacteria</taxon>
        <taxon>Bacillati</taxon>
        <taxon>Actinomycetota</taxon>
        <taxon>Actinomycetes</taxon>
        <taxon>Kitasatosporales</taxon>
        <taxon>Streptomycetaceae</taxon>
        <taxon>Streptomyces</taxon>
    </lineage>
</organism>
<dbReference type="EMBL" id="JBJVNI010000001">
    <property type="protein sequence ID" value="MFM9607236.1"/>
    <property type="molecule type" value="Genomic_DNA"/>
</dbReference>
<proteinExistence type="predicted"/>
<evidence type="ECO:0000256" key="1">
    <source>
        <dbReference type="SAM" id="MobiDB-lite"/>
    </source>
</evidence>
<name>A0ABW9HHE6_9ACTN</name>
<comment type="caution">
    <text evidence="2">The sequence shown here is derived from an EMBL/GenBank/DDBJ whole genome shotgun (WGS) entry which is preliminary data.</text>
</comment>
<dbReference type="RefSeq" id="WP_409120034.1">
    <property type="nucleotide sequence ID" value="NZ_JBJVNI010000001.1"/>
</dbReference>
<sequence length="208" mass="22711">MTDEQQLPYWRAQLITSLEGLGALGAELRGSDGQFPADALAEADELLARARRAMDQLAPAHPPLDADALRATRTRGGLDALTVAYTVGITTLVLPFVQTLAQRAGEDAYRTLMKLIGGRGREPRPDRIVLGDRETEVHVTVDTRVDGTALAALQHVDFTDEALREATLRWNPDRGAWEAEPGRPQVSLWLPGDPLDEDWDQDGAGPSR</sequence>
<gene>
    <name evidence="2" type="ORF">ACKI18_00765</name>
</gene>